<reference evidence="1" key="2">
    <citation type="journal article" date="2015" name="Data Brief">
        <title>Shoot transcriptome of the giant reed, Arundo donax.</title>
        <authorList>
            <person name="Barrero R.A."/>
            <person name="Guerrero F.D."/>
            <person name="Moolhuijzen P."/>
            <person name="Goolsby J.A."/>
            <person name="Tidwell J."/>
            <person name="Bellgard S.E."/>
            <person name="Bellgard M.I."/>
        </authorList>
    </citation>
    <scope>NUCLEOTIDE SEQUENCE</scope>
    <source>
        <tissue evidence="1">Shoot tissue taken approximately 20 cm above the soil surface</tissue>
    </source>
</reference>
<organism evidence="1">
    <name type="scientific">Arundo donax</name>
    <name type="common">Giant reed</name>
    <name type="synonym">Donax arundinaceus</name>
    <dbReference type="NCBI Taxonomy" id="35708"/>
    <lineage>
        <taxon>Eukaryota</taxon>
        <taxon>Viridiplantae</taxon>
        <taxon>Streptophyta</taxon>
        <taxon>Embryophyta</taxon>
        <taxon>Tracheophyta</taxon>
        <taxon>Spermatophyta</taxon>
        <taxon>Magnoliopsida</taxon>
        <taxon>Liliopsida</taxon>
        <taxon>Poales</taxon>
        <taxon>Poaceae</taxon>
        <taxon>PACMAD clade</taxon>
        <taxon>Arundinoideae</taxon>
        <taxon>Arundineae</taxon>
        <taxon>Arundo</taxon>
    </lineage>
</organism>
<proteinExistence type="predicted"/>
<sequence>MGRKPNTKSPDGESHELLGPWDVKEEPKVMFC</sequence>
<protein>
    <submittedName>
        <fullName evidence="1">Uncharacterized protein</fullName>
    </submittedName>
</protein>
<accession>A0A0A8Z9V0</accession>
<evidence type="ECO:0000313" key="1">
    <source>
        <dbReference type="EMBL" id="JAD34473.1"/>
    </source>
</evidence>
<dbReference type="EMBL" id="GBRH01263422">
    <property type="protein sequence ID" value="JAD34473.1"/>
    <property type="molecule type" value="Transcribed_RNA"/>
</dbReference>
<name>A0A0A8Z9V0_ARUDO</name>
<reference evidence="1" key="1">
    <citation type="submission" date="2014-09" db="EMBL/GenBank/DDBJ databases">
        <authorList>
            <person name="Magalhaes I.L.F."/>
            <person name="Oliveira U."/>
            <person name="Santos F.R."/>
            <person name="Vidigal T.H.D.A."/>
            <person name="Brescovit A.D."/>
            <person name="Santos A.J."/>
        </authorList>
    </citation>
    <scope>NUCLEOTIDE SEQUENCE</scope>
    <source>
        <tissue evidence="1">Shoot tissue taken approximately 20 cm above the soil surface</tissue>
    </source>
</reference>
<dbReference type="AlphaFoldDB" id="A0A0A8Z9V0"/>